<dbReference type="RefSeq" id="WP_057907824.1">
    <property type="nucleotide sequence ID" value="NZ_AYZB01000005.1"/>
</dbReference>
<evidence type="ECO:0000313" key="6">
    <source>
        <dbReference type="Proteomes" id="UP000050823"/>
    </source>
</evidence>
<evidence type="ECO:0000256" key="1">
    <source>
        <dbReference type="ARBA" id="ARBA00023015"/>
    </source>
</evidence>
<dbReference type="InterPro" id="IPR009057">
    <property type="entry name" value="Homeodomain-like_sf"/>
</dbReference>
<accession>A0AA89I1X9</accession>
<dbReference type="Proteomes" id="UP000050823">
    <property type="component" value="Unassembled WGS sequence"/>
</dbReference>
<dbReference type="InterPro" id="IPR037923">
    <property type="entry name" value="HTH-like"/>
</dbReference>
<dbReference type="EMBL" id="AYZB01000005">
    <property type="protein sequence ID" value="KRM24050.1"/>
    <property type="molecule type" value="Genomic_DNA"/>
</dbReference>
<comment type="caution">
    <text evidence="5">The sequence shown here is derived from an EMBL/GenBank/DDBJ whole genome shotgun (WGS) entry which is preliminary data.</text>
</comment>
<dbReference type="SUPFAM" id="SSF46689">
    <property type="entry name" value="Homeodomain-like"/>
    <property type="match status" value="2"/>
</dbReference>
<dbReference type="GO" id="GO:0043565">
    <property type="term" value="F:sequence-specific DNA binding"/>
    <property type="evidence" value="ECO:0007669"/>
    <property type="project" value="InterPro"/>
</dbReference>
<gene>
    <name evidence="5" type="ORF">FC90_GL001294</name>
</gene>
<dbReference type="Gene3D" id="1.10.10.60">
    <property type="entry name" value="Homeodomain-like"/>
    <property type="match status" value="2"/>
</dbReference>
<dbReference type="InterPro" id="IPR018062">
    <property type="entry name" value="HTH_AraC-typ_CS"/>
</dbReference>
<evidence type="ECO:0000256" key="2">
    <source>
        <dbReference type="ARBA" id="ARBA00023125"/>
    </source>
</evidence>
<evidence type="ECO:0000256" key="3">
    <source>
        <dbReference type="ARBA" id="ARBA00023163"/>
    </source>
</evidence>
<name>A0AA89I1X9_9LACO</name>
<dbReference type="PANTHER" id="PTHR43280">
    <property type="entry name" value="ARAC-FAMILY TRANSCRIPTIONAL REGULATOR"/>
    <property type="match status" value="1"/>
</dbReference>
<organism evidence="5 6">
    <name type="scientific">Latilactobacillus graminis DSM 20719</name>
    <dbReference type="NCBI Taxonomy" id="1423752"/>
    <lineage>
        <taxon>Bacteria</taxon>
        <taxon>Bacillati</taxon>
        <taxon>Bacillota</taxon>
        <taxon>Bacilli</taxon>
        <taxon>Lactobacillales</taxon>
        <taxon>Lactobacillaceae</taxon>
        <taxon>Latilactobacillus</taxon>
    </lineage>
</organism>
<dbReference type="PANTHER" id="PTHR43280:SF2">
    <property type="entry name" value="HTH-TYPE TRANSCRIPTIONAL REGULATOR EXSA"/>
    <property type="match status" value="1"/>
</dbReference>
<feature type="domain" description="HTH araC/xylS-type" evidence="4">
    <location>
        <begin position="148"/>
        <end position="248"/>
    </location>
</feature>
<dbReference type="AlphaFoldDB" id="A0AA89I1X9"/>
<evidence type="ECO:0000259" key="4">
    <source>
        <dbReference type="PROSITE" id="PS01124"/>
    </source>
</evidence>
<keyword evidence="2" id="KW-0238">DNA-binding</keyword>
<sequence>MITTQGYMYWQNKAHFQLDHDTDSHWIMYIIESGRCEYQFDNFKGIAGANDILLIPPYCDFFRNMMTPMTFHFIRITSKLESNEQQLVGRHHFANQRFIENCTILRKTTFNLSSQAQVIRAHIVQDLFIQSNLEQLQSHHLNLKQAKNRTIAQATIIMQNHLDLTVSEIAHLVDLNPAYFSRNFKQVIGESPITYYTKLKLKKVQEYLITTDDSLSEIADKTGFNDAFYLSRTFRKYLKCSPIHYRKKHIV</sequence>
<dbReference type="SMART" id="SM00342">
    <property type="entry name" value="HTH_ARAC"/>
    <property type="match status" value="1"/>
</dbReference>
<proteinExistence type="predicted"/>
<dbReference type="SUPFAM" id="SSF51215">
    <property type="entry name" value="Regulatory protein AraC"/>
    <property type="match status" value="1"/>
</dbReference>
<reference evidence="5 6" key="1">
    <citation type="journal article" date="2015" name="Genome Announc.">
        <title>Expanding the biotechnology potential of lactobacilli through comparative genomics of 213 strains and associated genera.</title>
        <authorList>
            <person name="Sun Z."/>
            <person name="Harris H.M."/>
            <person name="McCann A."/>
            <person name="Guo C."/>
            <person name="Argimon S."/>
            <person name="Zhang W."/>
            <person name="Yang X."/>
            <person name="Jeffery I.B."/>
            <person name="Cooney J.C."/>
            <person name="Kagawa T.F."/>
            <person name="Liu W."/>
            <person name="Song Y."/>
            <person name="Salvetti E."/>
            <person name="Wrobel A."/>
            <person name="Rasinkangas P."/>
            <person name="Parkhill J."/>
            <person name="Rea M.C."/>
            <person name="O'Sullivan O."/>
            <person name="Ritari J."/>
            <person name="Douillard F.P."/>
            <person name="Paul Ross R."/>
            <person name="Yang R."/>
            <person name="Briner A.E."/>
            <person name="Felis G.E."/>
            <person name="de Vos W.M."/>
            <person name="Barrangou R."/>
            <person name="Klaenhammer T.R."/>
            <person name="Caufield P.W."/>
            <person name="Cui Y."/>
            <person name="Zhang H."/>
            <person name="O'Toole P.W."/>
        </authorList>
    </citation>
    <scope>NUCLEOTIDE SEQUENCE [LARGE SCALE GENOMIC DNA]</scope>
    <source>
        <strain evidence="5 6">DSM 20719</strain>
    </source>
</reference>
<dbReference type="Pfam" id="PF12833">
    <property type="entry name" value="HTH_18"/>
    <property type="match status" value="1"/>
</dbReference>
<evidence type="ECO:0000313" key="5">
    <source>
        <dbReference type="EMBL" id="KRM24050.1"/>
    </source>
</evidence>
<dbReference type="InterPro" id="IPR018060">
    <property type="entry name" value="HTH_AraC"/>
</dbReference>
<keyword evidence="1" id="KW-0805">Transcription regulation</keyword>
<dbReference type="GO" id="GO:0003700">
    <property type="term" value="F:DNA-binding transcription factor activity"/>
    <property type="evidence" value="ECO:0007669"/>
    <property type="project" value="InterPro"/>
</dbReference>
<protein>
    <submittedName>
        <fullName evidence="5">AraC family transcriptional regulator</fullName>
    </submittedName>
</protein>
<keyword evidence="3" id="KW-0804">Transcription</keyword>
<dbReference type="PROSITE" id="PS00041">
    <property type="entry name" value="HTH_ARAC_FAMILY_1"/>
    <property type="match status" value="1"/>
</dbReference>
<dbReference type="PROSITE" id="PS01124">
    <property type="entry name" value="HTH_ARAC_FAMILY_2"/>
    <property type="match status" value="1"/>
</dbReference>